<dbReference type="EMBL" id="BARU01011253">
    <property type="protein sequence ID" value="GAH43028.1"/>
    <property type="molecule type" value="Genomic_DNA"/>
</dbReference>
<name>X1HCJ8_9ZZZZ</name>
<reference evidence="2" key="1">
    <citation type="journal article" date="2014" name="Front. Microbiol.">
        <title>High frequency of phylogenetically diverse reductive dehalogenase-homologous genes in deep subseafloor sedimentary metagenomes.</title>
        <authorList>
            <person name="Kawai M."/>
            <person name="Futagami T."/>
            <person name="Toyoda A."/>
            <person name="Takaki Y."/>
            <person name="Nishi S."/>
            <person name="Hori S."/>
            <person name="Arai W."/>
            <person name="Tsubouchi T."/>
            <person name="Morono Y."/>
            <person name="Uchiyama I."/>
            <person name="Ito T."/>
            <person name="Fujiyama A."/>
            <person name="Inagaki F."/>
            <person name="Takami H."/>
        </authorList>
    </citation>
    <scope>NUCLEOTIDE SEQUENCE</scope>
    <source>
        <strain evidence="2">Expedition CK06-06</strain>
    </source>
</reference>
<feature type="region of interest" description="Disordered" evidence="1">
    <location>
        <begin position="157"/>
        <end position="176"/>
    </location>
</feature>
<comment type="caution">
    <text evidence="2">The sequence shown here is derived from an EMBL/GenBank/DDBJ whole genome shotgun (WGS) entry which is preliminary data.</text>
</comment>
<dbReference type="AlphaFoldDB" id="X1HCJ8"/>
<dbReference type="Gene3D" id="1.10.10.10">
    <property type="entry name" value="Winged helix-like DNA-binding domain superfamily/Winged helix DNA-binding domain"/>
    <property type="match status" value="1"/>
</dbReference>
<dbReference type="SUPFAM" id="SSF46955">
    <property type="entry name" value="Putative DNA-binding domain"/>
    <property type="match status" value="1"/>
</dbReference>
<accession>X1HCJ8</accession>
<evidence type="ECO:0008006" key="3">
    <source>
        <dbReference type="Google" id="ProtNLM"/>
    </source>
</evidence>
<dbReference type="InterPro" id="IPR036388">
    <property type="entry name" value="WH-like_DNA-bd_sf"/>
</dbReference>
<protein>
    <recommendedName>
        <fullName evidence="3">Terminase small subunit</fullName>
    </recommendedName>
</protein>
<evidence type="ECO:0000313" key="2">
    <source>
        <dbReference type="EMBL" id="GAH43028.1"/>
    </source>
</evidence>
<organism evidence="2">
    <name type="scientific">marine sediment metagenome</name>
    <dbReference type="NCBI Taxonomy" id="412755"/>
    <lineage>
        <taxon>unclassified sequences</taxon>
        <taxon>metagenomes</taxon>
        <taxon>ecological metagenomes</taxon>
    </lineage>
</organism>
<sequence length="176" mass="18990">MPIVNRREFAELVGYSPRQVADYLDRGMPCERSGKKGEAVEIDTAKAIRWMIENVRFGRPVSDDRERLAAAQADKAEFENAVRRGEFVSISMHGELLRRLAGEVAGQMAGFPGRVAPTVANMKDPALVRAKLIDECNDVRDAVAGVLGIIAAQFDGAGDRVPGSSGDSESAAEDNT</sequence>
<evidence type="ECO:0000256" key="1">
    <source>
        <dbReference type="SAM" id="MobiDB-lite"/>
    </source>
</evidence>
<proteinExistence type="predicted"/>
<dbReference type="InterPro" id="IPR009061">
    <property type="entry name" value="DNA-bd_dom_put_sf"/>
</dbReference>
<gene>
    <name evidence="2" type="ORF">S03H2_21188</name>
</gene>